<evidence type="ECO:0000313" key="2">
    <source>
        <dbReference type="Proteomes" id="UP001172102"/>
    </source>
</evidence>
<dbReference type="Gene3D" id="3.40.50.1820">
    <property type="entry name" value="alpha/beta hydrolase"/>
    <property type="match status" value="1"/>
</dbReference>
<keyword evidence="2" id="KW-1185">Reference proteome</keyword>
<protein>
    <recommendedName>
        <fullName evidence="3">Alpha/beta hydrolase</fullName>
    </recommendedName>
</protein>
<reference evidence="1" key="1">
    <citation type="submission" date="2023-06" db="EMBL/GenBank/DDBJ databases">
        <title>Genome-scale phylogeny and comparative genomics of the fungal order Sordariales.</title>
        <authorList>
            <consortium name="Lawrence Berkeley National Laboratory"/>
            <person name="Hensen N."/>
            <person name="Bonometti L."/>
            <person name="Westerberg I."/>
            <person name="Brannstrom I.O."/>
            <person name="Guillou S."/>
            <person name="Cros-Aarteil S."/>
            <person name="Calhoun S."/>
            <person name="Haridas S."/>
            <person name="Kuo A."/>
            <person name="Mondo S."/>
            <person name="Pangilinan J."/>
            <person name="Riley R."/>
            <person name="Labutti K."/>
            <person name="Andreopoulos B."/>
            <person name="Lipzen A."/>
            <person name="Chen C."/>
            <person name="Yanf M."/>
            <person name="Daum C."/>
            <person name="Ng V."/>
            <person name="Clum A."/>
            <person name="Steindorff A."/>
            <person name="Ohm R."/>
            <person name="Martin F."/>
            <person name="Silar P."/>
            <person name="Natvig D."/>
            <person name="Lalanne C."/>
            <person name="Gautier V."/>
            <person name="Ament-Velasquez S.L."/>
            <person name="Kruys A."/>
            <person name="Hutchinson M.I."/>
            <person name="Powell A.J."/>
            <person name="Barry K."/>
            <person name="Miller A.N."/>
            <person name="Grigoriev I.V."/>
            <person name="Debuchy R."/>
            <person name="Gladieux P."/>
            <person name="Thoren M.H."/>
            <person name="Johannesson H."/>
        </authorList>
    </citation>
    <scope>NUCLEOTIDE SEQUENCE</scope>
    <source>
        <strain evidence="1">SMH4607-1</strain>
    </source>
</reference>
<dbReference type="AlphaFoldDB" id="A0AA40B9G7"/>
<sequence>MDAIRWYGGLDSCDSFGTSSPPELYHRHESVIVNEPGGITSDITERVGFKLLRDDPNSLLVFYFHGAAGTLGSGWRHPRYRVMHAGAPDQIHTIAIDYRGFGASTGVL</sequence>
<accession>A0AA40B9G7</accession>
<organism evidence="1 2">
    <name type="scientific">Lasiosphaeris hirsuta</name>
    <dbReference type="NCBI Taxonomy" id="260670"/>
    <lineage>
        <taxon>Eukaryota</taxon>
        <taxon>Fungi</taxon>
        <taxon>Dikarya</taxon>
        <taxon>Ascomycota</taxon>
        <taxon>Pezizomycotina</taxon>
        <taxon>Sordariomycetes</taxon>
        <taxon>Sordariomycetidae</taxon>
        <taxon>Sordariales</taxon>
        <taxon>Lasiosphaeriaceae</taxon>
        <taxon>Lasiosphaeris</taxon>
    </lineage>
</organism>
<gene>
    <name evidence="1" type="ORF">B0H67DRAFT_638661</name>
</gene>
<evidence type="ECO:0000313" key="1">
    <source>
        <dbReference type="EMBL" id="KAK0730122.1"/>
    </source>
</evidence>
<dbReference type="SUPFAM" id="SSF53474">
    <property type="entry name" value="alpha/beta-Hydrolases"/>
    <property type="match status" value="1"/>
</dbReference>
<evidence type="ECO:0008006" key="3">
    <source>
        <dbReference type="Google" id="ProtNLM"/>
    </source>
</evidence>
<dbReference type="Proteomes" id="UP001172102">
    <property type="component" value="Unassembled WGS sequence"/>
</dbReference>
<dbReference type="InterPro" id="IPR029058">
    <property type="entry name" value="AB_hydrolase_fold"/>
</dbReference>
<proteinExistence type="predicted"/>
<comment type="caution">
    <text evidence="1">The sequence shown here is derived from an EMBL/GenBank/DDBJ whole genome shotgun (WGS) entry which is preliminary data.</text>
</comment>
<name>A0AA40B9G7_9PEZI</name>
<dbReference type="EMBL" id="JAUKUA010000001">
    <property type="protein sequence ID" value="KAK0730122.1"/>
    <property type="molecule type" value="Genomic_DNA"/>
</dbReference>